<organism evidence="2 3">
    <name type="scientific">Cryobacterium sandaracinum</name>
    <dbReference type="NCBI Taxonomy" id="1259247"/>
    <lineage>
        <taxon>Bacteria</taxon>
        <taxon>Bacillati</taxon>
        <taxon>Actinomycetota</taxon>
        <taxon>Actinomycetes</taxon>
        <taxon>Micrococcales</taxon>
        <taxon>Microbacteriaceae</taxon>
        <taxon>Cryobacterium</taxon>
    </lineage>
</organism>
<proteinExistence type="predicted"/>
<feature type="transmembrane region" description="Helical" evidence="1">
    <location>
        <begin position="12"/>
        <end position="31"/>
    </location>
</feature>
<gene>
    <name evidence="2" type="ORF">E3T25_04345</name>
</gene>
<protein>
    <submittedName>
        <fullName evidence="2">Uncharacterized protein</fullName>
    </submittedName>
</protein>
<dbReference type="EMBL" id="SOGO01000014">
    <property type="protein sequence ID" value="TFD05143.1"/>
    <property type="molecule type" value="Genomic_DNA"/>
</dbReference>
<reference evidence="2 3" key="1">
    <citation type="submission" date="2019-03" db="EMBL/GenBank/DDBJ databases">
        <title>Genomics of glacier-inhabiting Cryobacterium strains.</title>
        <authorList>
            <person name="Liu Q."/>
            <person name="Xin Y.-H."/>
        </authorList>
    </citation>
    <scope>NUCLEOTIDE SEQUENCE [LARGE SCALE GENOMIC DNA]</scope>
    <source>
        <strain evidence="2 3">TMT2-16</strain>
    </source>
</reference>
<dbReference type="Proteomes" id="UP000297851">
    <property type="component" value="Unassembled WGS sequence"/>
</dbReference>
<name>A0ABY2JKA4_9MICO</name>
<evidence type="ECO:0000313" key="3">
    <source>
        <dbReference type="Proteomes" id="UP000297851"/>
    </source>
</evidence>
<keyword evidence="1" id="KW-0472">Membrane</keyword>
<sequence>MTRSNAVRLSAGGIVLVSLVVISDITANAVINGISIIAAYAVFAAFTVFTGINCISAITYNACITNNSSITSNDSGQSSYPELCGVLGAVSTGASASLYAAEASVTAPGGGV</sequence>
<keyword evidence="3" id="KW-1185">Reference proteome</keyword>
<evidence type="ECO:0000256" key="1">
    <source>
        <dbReference type="SAM" id="Phobius"/>
    </source>
</evidence>
<accession>A0ABY2JKA4</accession>
<evidence type="ECO:0000313" key="2">
    <source>
        <dbReference type="EMBL" id="TFD05143.1"/>
    </source>
</evidence>
<comment type="caution">
    <text evidence="2">The sequence shown here is derived from an EMBL/GenBank/DDBJ whole genome shotgun (WGS) entry which is preliminary data.</text>
</comment>
<feature type="transmembrane region" description="Helical" evidence="1">
    <location>
        <begin position="37"/>
        <end position="60"/>
    </location>
</feature>
<keyword evidence="1" id="KW-1133">Transmembrane helix</keyword>
<keyword evidence="1" id="KW-0812">Transmembrane</keyword>